<feature type="transmembrane region" description="Helical" evidence="2">
    <location>
        <begin position="19"/>
        <end position="36"/>
    </location>
</feature>
<evidence type="ECO:0000256" key="1">
    <source>
        <dbReference type="SAM" id="MobiDB-lite"/>
    </source>
</evidence>
<dbReference type="Gramene" id="BGIOSGA012160-TA">
    <property type="protein sequence ID" value="BGIOSGA012160-PA"/>
    <property type="gene ID" value="BGIOSGA012160"/>
</dbReference>
<proteinExistence type="predicted"/>
<organism evidence="3 4">
    <name type="scientific">Oryza sativa subsp. indica</name>
    <name type="common">Rice</name>
    <dbReference type="NCBI Taxonomy" id="39946"/>
    <lineage>
        <taxon>Eukaryota</taxon>
        <taxon>Viridiplantae</taxon>
        <taxon>Streptophyta</taxon>
        <taxon>Embryophyta</taxon>
        <taxon>Tracheophyta</taxon>
        <taxon>Spermatophyta</taxon>
        <taxon>Magnoliopsida</taxon>
        <taxon>Liliopsida</taxon>
        <taxon>Poales</taxon>
        <taxon>Poaceae</taxon>
        <taxon>BOP clade</taxon>
        <taxon>Oryzoideae</taxon>
        <taxon>Oryzeae</taxon>
        <taxon>Oryzinae</taxon>
        <taxon>Oryza</taxon>
        <taxon>Oryza sativa</taxon>
    </lineage>
</organism>
<evidence type="ECO:0000313" key="4">
    <source>
        <dbReference type="Proteomes" id="UP000007015"/>
    </source>
</evidence>
<evidence type="ECO:0000256" key="2">
    <source>
        <dbReference type="SAM" id="Phobius"/>
    </source>
</evidence>
<sequence>MAQIANAAARPAPWVVRAYAGQIPAIVVLAAAWLCWHPLRQWRGREGGGKEEVSGGIASRVAHGEGDVS</sequence>
<accession>B8AJK6</accession>
<feature type="compositionally biased region" description="Basic and acidic residues" evidence="1">
    <location>
        <begin position="44"/>
        <end position="53"/>
    </location>
</feature>
<keyword evidence="2" id="KW-1133">Transmembrane helix</keyword>
<dbReference type="HOGENOM" id="CLU_2780357_0_0_1"/>
<keyword evidence="4" id="KW-1185">Reference proteome</keyword>
<keyword evidence="2" id="KW-0472">Membrane</keyword>
<dbReference type="EMBL" id="CM000128">
    <property type="protein sequence ID" value="EEC74797.1"/>
    <property type="molecule type" value="Genomic_DNA"/>
</dbReference>
<protein>
    <submittedName>
        <fullName evidence="3">Uncharacterized protein</fullName>
    </submittedName>
</protein>
<evidence type="ECO:0000313" key="3">
    <source>
        <dbReference type="EMBL" id="EEC74797.1"/>
    </source>
</evidence>
<reference evidence="3 4" key="1">
    <citation type="journal article" date="2005" name="PLoS Biol.">
        <title>The genomes of Oryza sativa: a history of duplications.</title>
        <authorList>
            <person name="Yu J."/>
            <person name="Wang J."/>
            <person name="Lin W."/>
            <person name="Li S."/>
            <person name="Li H."/>
            <person name="Zhou J."/>
            <person name="Ni P."/>
            <person name="Dong W."/>
            <person name="Hu S."/>
            <person name="Zeng C."/>
            <person name="Zhang J."/>
            <person name="Zhang Y."/>
            <person name="Li R."/>
            <person name="Xu Z."/>
            <person name="Li S."/>
            <person name="Li X."/>
            <person name="Zheng H."/>
            <person name="Cong L."/>
            <person name="Lin L."/>
            <person name="Yin J."/>
            <person name="Geng J."/>
            <person name="Li G."/>
            <person name="Shi J."/>
            <person name="Liu J."/>
            <person name="Lv H."/>
            <person name="Li J."/>
            <person name="Wang J."/>
            <person name="Deng Y."/>
            <person name="Ran L."/>
            <person name="Shi X."/>
            <person name="Wang X."/>
            <person name="Wu Q."/>
            <person name="Li C."/>
            <person name="Ren X."/>
            <person name="Wang J."/>
            <person name="Wang X."/>
            <person name="Li D."/>
            <person name="Liu D."/>
            <person name="Zhang X."/>
            <person name="Ji Z."/>
            <person name="Zhao W."/>
            <person name="Sun Y."/>
            <person name="Zhang Z."/>
            <person name="Bao J."/>
            <person name="Han Y."/>
            <person name="Dong L."/>
            <person name="Ji J."/>
            <person name="Chen P."/>
            <person name="Wu S."/>
            <person name="Liu J."/>
            <person name="Xiao Y."/>
            <person name="Bu D."/>
            <person name="Tan J."/>
            <person name="Yang L."/>
            <person name="Ye C."/>
            <person name="Zhang J."/>
            <person name="Xu J."/>
            <person name="Zhou Y."/>
            <person name="Yu Y."/>
            <person name="Zhang B."/>
            <person name="Zhuang S."/>
            <person name="Wei H."/>
            <person name="Liu B."/>
            <person name="Lei M."/>
            <person name="Yu H."/>
            <person name="Li Y."/>
            <person name="Xu H."/>
            <person name="Wei S."/>
            <person name="He X."/>
            <person name="Fang L."/>
            <person name="Zhang Z."/>
            <person name="Zhang Y."/>
            <person name="Huang X."/>
            <person name="Su Z."/>
            <person name="Tong W."/>
            <person name="Li J."/>
            <person name="Tong Z."/>
            <person name="Li S."/>
            <person name="Ye J."/>
            <person name="Wang L."/>
            <person name="Fang L."/>
            <person name="Lei T."/>
            <person name="Chen C."/>
            <person name="Chen H."/>
            <person name="Xu Z."/>
            <person name="Li H."/>
            <person name="Huang H."/>
            <person name="Zhang F."/>
            <person name="Xu H."/>
            <person name="Li N."/>
            <person name="Zhao C."/>
            <person name="Li S."/>
            <person name="Dong L."/>
            <person name="Huang Y."/>
            <person name="Li L."/>
            <person name="Xi Y."/>
            <person name="Qi Q."/>
            <person name="Li W."/>
            <person name="Zhang B."/>
            <person name="Hu W."/>
            <person name="Zhang Y."/>
            <person name="Tian X."/>
            <person name="Jiao Y."/>
            <person name="Liang X."/>
            <person name="Jin J."/>
            <person name="Gao L."/>
            <person name="Zheng W."/>
            <person name="Hao B."/>
            <person name="Liu S."/>
            <person name="Wang W."/>
            <person name="Yuan L."/>
            <person name="Cao M."/>
            <person name="McDermott J."/>
            <person name="Samudrala R."/>
            <person name="Wang J."/>
            <person name="Wong G.K."/>
            <person name="Yang H."/>
        </authorList>
    </citation>
    <scope>NUCLEOTIDE SEQUENCE [LARGE SCALE GENOMIC DNA]</scope>
    <source>
        <strain evidence="4">cv. 93-11</strain>
    </source>
</reference>
<dbReference type="Proteomes" id="UP000007015">
    <property type="component" value="Chromosome 3"/>
</dbReference>
<gene>
    <name evidence="3" type="ORF">OsI_10596</name>
</gene>
<name>B8AJK6_ORYSI</name>
<feature type="region of interest" description="Disordered" evidence="1">
    <location>
        <begin position="44"/>
        <end position="69"/>
    </location>
</feature>
<keyword evidence="2" id="KW-0812">Transmembrane</keyword>
<dbReference type="AlphaFoldDB" id="B8AJK6"/>